<keyword evidence="8 9" id="KW-0131">Cell cycle</keyword>
<dbReference type="PANTHER" id="PTHR30349">
    <property type="entry name" value="PHAGE INTEGRASE-RELATED"/>
    <property type="match status" value="1"/>
</dbReference>
<proteinExistence type="inferred from homology"/>
<dbReference type="HAMAP" id="MF_01808">
    <property type="entry name" value="Recomb_XerC_XerD"/>
    <property type="match status" value="1"/>
</dbReference>
<dbReference type="InterPro" id="IPR010998">
    <property type="entry name" value="Integrase_recombinase_N"/>
</dbReference>
<dbReference type="EMBL" id="PDUD01000027">
    <property type="protein sequence ID" value="PHN04036.1"/>
    <property type="molecule type" value="Genomic_DNA"/>
</dbReference>
<gene>
    <name evidence="9" type="primary">xerC</name>
    <name evidence="12" type="ORF">CRP01_22785</name>
</gene>
<feature type="active site" description="O-(3'-phospho-DNA)-tyrosine intermediate" evidence="9">
    <location>
        <position position="275"/>
    </location>
</feature>
<comment type="caution">
    <text evidence="12">The sequence shown here is derived from an EMBL/GenBank/DDBJ whole genome shotgun (WGS) entry which is preliminary data.</text>
</comment>
<dbReference type="InterPro" id="IPR044068">
    <property type="entry name" value="CB"/>
</dbReference>
<dbReference type="InterPro" id="IPR002104">
    <property type="entry name" value="Integrase_catalytic"/>
</dbReference>
<dbReference type="GO" id="GO:0009037">
    <property type="term" value="F:tyrosine-based site-specific recombinase activity"/>
    <property type="evidence" value="ECO:0007669"/>
    <property type="project" value="UniProtKB-UniRule"/>
</dbReference>
<comment type="function">
    <text evidence="9">Site-specific tyrosine recombinase, which acts by catalyzing the cutting and rejoining of the recombining DNA molecules. The XerC-XerD complex is essential to convert dimers of the bacterial chromosome into monomers to permit their segregation at cell division. It also contributes to the segregational stability of plasmids.</text>
</comment>
<dbReference type="PROSITE" id="PS51898">
    <property type="entry name" value="TYR_RECOMBINASE"/>
    <property type="match status" value="1"/>
</dbReference>
<evidence type="ECO:0000256" key="6">
    <source>
        <dbReference type="ARBA" id="ARBA00023125"/>
    </source>
</evidence>
<name>A0A2D0N6M5_FLAN2</name>
<comment type="subunit">
    <text evidence="9">Forms a cyclic heterotetrameric complex composed of two molecules of XerC and two molecules of XerD.</text>
</comment>
<feature type="domain" description="Tyr recombinase" evidence="10">
    <location>
        <begin position="105"/>
        <end position="288"/>
    </location>
</feature>
<dbReference type="Pfam" id="PF02899">
    <property type="entry name" value="Phage_int_SAM_1"/>
    <property type="match status" value="1"/>
</dbReference>
<dbReference type="GO" id="GO:0005737">
    <property type="term" value="C:cytoplasm"/>
    <property type="evidence" value="ECO:0007669"/>
    <property type="project" value="UniProtKB-SubCell"/>
</dbReference>
<evidence type="ECO:0000259" key="10">
    <source>
        <dbReference type="PROSITE" id="PS51898"/>
    </source>
</evidence>
<accession>A0A2D0N6M5</accession>
<evidence type="ECO:0000256" key="3">
    <source>
        <dbReference type="ARBA" id="ARBA00022618"/>
    </source>
</evidence>
<evidence type="ECO:0000256" key="2">
    <source>
        <dbReference type="ARBA" id="ARBA00022490"/>
    </source>
</evidence>
<feature type="active site" evidence="9">
    <location>
        <position position="146"/>
    </location>
</feature>
<evidence type="ECO:0000256" key="7">
    <source>
        <dbReference type="ARBA" id="ARBA00023172"/>
    </source>
</evidence>
<evidence type="ECO:0000256" key="5">
    <source>
        <dbReference type="ARBA" id="ARBA00022908"/>
    </source>
</evidence>
<comment type="subcellular location">
    <subcellularLocation>
        <location evidence="1 9">Cytoplasm</location>
    </subcellularLocation>
</comment>
<dbReference type="GO" id="GO:0007059">
    <property type="term" value="P:chromosome segregation"/>
    <property type="evidence" value="ECO:0007669"/>
    <property type="project" value="UniProtKB-UniRule"/>
</dbReference>
<dbReference type="GO" id="GO:0051301">
    <property type="term" value="P:cell division"/>
    <property type="evidence" value="ECO:0007669"/>
    <property type="project" value="UniProtKB-KW"/>
</dbReference>
<dbReference type="InterPro" id="IPR050090">
    <property type="entry name" value="Tyrosine_recombinase_XerCD"/>
</dbReference>
<evidence type="ECO:0000313" key="12">
    <source>
        <dbReference type="EMBL" id="PHN04036.1"/>
    </source>
</evidence>
<dbReference type="Gene3D" id="1.10.443.10">
    <property type="entry name" value="Intergrase catalytic core"/>
    <property type="match status" value="1"/>
</dbReference>
<keyword evidence="6 9" id="KW-0238">DNA-binding</keyword>
<dbReference type="GO" id="GO:0006313">
    <property type="term" value="P:DNA transposition"/>
    <property type="evidence" value="ECO:0007669"/>
    <property type="project" value="UniProtKB-UniRule"/>
</dbReference>
<dbReference type="Pfam" id="PF00589">
    <property type="entry name" value="Phage_integrase"/>
    <property type="match status" value="1"/>
</dbReference>
<feature type="domain" description="Core-binding (CB)" evidence="11">
    <location>
        <begin position="1"/>
        <end position="84"/>
    </location>
</feature>
<feature type="active site" evidence="9">
    <location>
        <position position="266"/>
    </location>
</feature>
<dbReference type="Gene3D" id="1.10.150.130">
    <property type="match status" value="1"/>
</dbReference>
<dbReference type="Proteomes" id="UP000223913">
    <property type="component" value="Unassembled WGS sequence"/>
</dbReference>
<keyword evidence="5 9" id="KW-0229">DNA integration</keyword>
<dbReference type="PANTHER" id="PTHR30349:SF77">
    <property type="entry name" value="TYROSINE RECOMBINASE XERC"/>
    <property type="match status" value="1"/>
</dbReference>
<evidence type="ECO:0000256" key="4">
    <source>
        <dbReference type="ARBA" id="ARBA00022829"/>
    </source>
</evidence>
<sequence length="296" mass="34621">MTIEKFVRYIQYEKRFSPHTIQAYQQDLEQFAAYLRREYELEELAAVQAIHVRSWTVSMMEDEYHTNSVRRKLSTLKAFFNYLQKFHALKRNPMQKVVVPKTGKRLPSTLVAAEFNHLLDRLTFSDDYPGQRDRMILEMLYGTGIRRAELIGLRLQDIDWSSSLLRVFGKRNKERMIPLSAHLIGLLQHYLQVREREFDGGVPDRLFLTNQGKVLYPKLVYNTVKRYLSMITSSEKRGPHVLRHSFATHLSENGADLNAIKELLGHSNLAATQIYTHNSIEQLKKIYQQAHPKGED</sequence>
<evidence type="ECO:0000259" key="11">
    <source>
        <dbReference type="PROSITE" id="PS51900"/>
    </source>
</evidence>
<reference evidence="12 13" key="1">
    <citation type="submission" date="2017-10" db="EMBL/GenBank/DDBJ databases">
        <title>The draft genome sequence of Lewinella nigricans NBRC 102662.</title>
        <authorList>
            <person name="Wang K."/>
        </authorList>
    </citation>
    <scope>NUCLEOTIDE SEQUENCE [LARGE SCALE GENOMIC DNA]</scope>
    <source>
        <strain evidence="12 13">NBRC 102662</strain>
    </source>
</reference>
<keyword evidence="3 9" id="KW-0132">Cell division</keyword>
<evidence type="ECO:0000313" key="13">
    <source>
        <dbReference type="Proteomes" id="UP000223913"/>
    </source>
</evidence>
<dbReference type="InterPro" id="IPR004107">
    <property type="entry name" value="Integrase_SAM-like_N"/>
</dbReference>
<evidence type="ECO:0000256" key="8">
    <source>
        <dbReference type="ARBA" id="ARBA00023306"/>
    </source>
</evidence>
<keyword evidence="4 9" id="KW-0159">Chromosome partition</keyword>
<feature type="active site" evidence="9">
    <location>
        <position position="243"/>
    </location>
</feature>
<dbReference type="InterPro" id="IPR023009">
    <property type="entry name" value="Tyrosine_recombinase_XerC/XerD"/>
</dbReference>
<protein>
    <recommendedName>
        <fullName evidence="9">Tyrosine recombinase XerC</fullName>
    </recommendedName>
</protein>
<dbReference type="OrthoDB" id="9801717at2"/>
<evidence type="ECO:0000256" key="1">
    <source>
        <dbReference type="ARBA" id="ARBA00004496"/>
    </source>
</evidence>
<dbReference type="AlphaFoldDB" id="A0A2D0N6M5"/>
<comment type="similarity">
    <text evidence="9">Belongs to the 'phage' integrase family. XerC subfamily.</text>
</comment>
<keyword evidence="2 9" id="KW-0963">Cytoplasm</keyword>
<organism evidence="12 13">
    <name type="scientific">Flavilitoribacter nigricans (strain ATCC 23147 / DSM 23189 / NBRC 102662 / NCIMB 1420 / SS-2)</name>
    <name type="common">Lewinella nigricans</name>
    <dbReference type="NCBI Taxonomy" id="1122177"/>
    <lineage>
        <taxon>Bacteria</taxon>
        <taxon>Pseudomonadati</taxon>
        <taxon>Bacteroidota</taxon>
        <taxon>Saprospiria</taxon>
        <taxon>Saprospirales</taxon>
        <taxon>Lewinellaceae</taxon>
        <taxon>Flavilitoribacter</taxon>
    </lineage>
</organism>
<dbReference type="InterPro" id="IPR013762">
    <property type="entry name" value="Integrase-like_cat_sf"/>
</dbReference>
<dbReference type="SUPFAM" id="SSF56349">
    <property type="entry name" value="DNA breaking-rejoining enzymes"/>
    <property type="match status" value="1"/>
</dbReference>
<feature type="active site" evidence="9">
    <location>
        <position position="170"/>
    </location>
</feature>
<dbReference type="PROSITE" id="PS51900">
    <property type="entry name" value="CB"/>
    <property type="match status" value="1"/>
</dbReference>
<keyword evidence="7 9" id="KW-0233">DNA recombination</keyword>
<keyword evidence="13" id="KW-1185">Reference proteome</keyword>
<dbReference type="RefSeq" id="WP_099152420.1">
    <property type="nucleotide sequence ID" value="NZ_PDUD01000027.1"/>
</dbReference>
<dbReference type="InterPro" id="IPR011010">
    <property type="entry name" value="DNA_brk_join_enz"/>
</dbReference>
<feature type="active site" evidence="9">
    <location>
        <position position="240"/>
    </location>
</feature>
<dbReference type="GO" id="GO:0003677">
    <property type="term" value="F:DNA binding"/>
    <property type="evidence" value="ECO:0007669"/>
    <property type="project" value="UniProtKB-UniRule"/>
</dbReference>
<evidence type="ECO:0000256" key="9">
    <source>
        <dbReference type="HAMAP-Rule" id="MF_01808"/>
    </source>
</evidence>